<dbReference type="GO" id="GO:0016702">
    <property type="term" value="F:oxidoreductase activity, acting on single donors with incorporation of molecular oxygen, incorporation of two atoms of oxygen"/>
    <property type="evidence" value="ECO:0007669"/>
    <property type="project" value="InterPro"/>
</dbReference>
<evidence type="ECO:0000313" key="3">
    <source>
        <dbReference type="EMBL" id="SDW05960.1"/>
    </source>
</evidence>
<dbReference type="PANTHER" id="PTHR34315:SF1">
    <property type="entry name" value="INTRADIOL RING-CLEAVAGE DIOXYGENASES DOMAIN-CONTAINING PROTEIN-RELATED"/>
    <property type="match status" value="1"/>
</dbReference>
<organism evidence="3 4">
    <name type="scientific">Flagellimonas zhangzhouensis</name>
    <dbReference type="NCBI Taxonomy" id="1073328"/>
    <lineage>
        <taxon>Bacteria</taxon>
        <taxon>Pseudomonadati</taxon>
        <taxon>Bacteroidota</taxon>
        <taxon>Flavobacteriia</taxon>
        <taxon>Flavobacteriales</taxon>
        <taxon>Flavobacteriaceae</taxon>
        <taxon>Flagellimonas</taxon>
    </lineage>
</organism>
<feature type="domain" description="Intradiol ring-cleavage dioxygenases" evidence="2">
    <location>
        <begin position="118"/>
        <end position="223"/>
    </location>
</feature>
<dbReference type="STRING" id="1073328.SAMN05216294_1557"/>
<dbReference type="RefSeq" id="WP_090293936.1">
    <property type="nucleotide sequence ID" value="NZ_FNKI01000002.1"/>
</dbReference>
<sequence>MKRKEFLRGVGLAGLSVTSLAVLRSCTADSDDYLLEEDTTSDSSSSDSTSSSSTDTSTDSSSSSSTNTSTSTETETVEDCEVTPSETEGPFPTHDPENYERVDIVGDRTGIDLDLNITIRNVNDSCNILEGAIVDVWHCDKDGNYSEYGGTGMQSTNYTNNHFLRGRQISNSNGVVEFATIFPGWYSGRSTHIHVHIYDADGDSLLVTQIAFPEGDNSVVVRVNAATEYGYTKGMSGYTYHSQDNVFGDGVEEELASVSGSVDEGFTLTHDIYVNG</sequence>
<gene>
    <name evidence="3" type="ORF">SAMN04487892_0208</name>
</gene>
<evidence type="ECO:0000313" key="4">
    <source>
        <dbReference type="Proteomes" id="UP000199592"/>
    </source>
</evidence>
<dbReference type="Pfam" id="PF00775">
    <property type="entry name" value="Dioxygenase_C"/>
    <property type="match status" value="1"/>
</dbReference>
<dbReference type="Gene3D" id="2.60.130.10">
    <property type="entry name" value="Aromatic compound dioxygenase"/>
    <property type="match status" value="1"/>
</dbReference>
<evidence type="ECO:0000259" key="2">
    <source>
        <dbReference type="Pfam" id="PF00775"/>
    </source>
</evidence>
<dbReference type="InterPro" id="IPR000627">
    <property type="entry name" value="Intradiol_dOase_C"/>
</dbReference>
<feature type="compositionally biased region" description="Low complexity" evidence="1">
    <location>
        <begin position="41"/>
        <end position="74"/>
    </location>
</feature>
<reference evidence="4" key="1">
    <citation type="submission" date="2016-10" db="EMBL/GenBank/DDBJ databases">
        <authorList>
            <person name="Varghese N."/>
            <person name="Submissions S."/>
        </authorList>
    </citation>
    <scope>NUCLEOTIDE SEQUENCE [LARGE SCALE GENOMIC DNA]</scope>
    <source>
        <strain evidence="4">DSM 25030</strain>
    </source>
</reference>
<dbReference type="Proteomes" id="UP000199592">
    <property type="component" value="Unassembled WGS sequence"/>
</dbReference>
<dbReference type="InterPro" id="IPR015889">
    <property type="entry name" value="Intradiol_dOase_core"/>
</dbReference>
<accession>A0A1H2QG96</accession>
<dbReference type="GO" id="GO:0008199">
    <property type="term" value="F:ferric iron binding"/>
    <property type="evidence" value="ECO:0007669"/>
    <property type="project" value="InterPro"/>
</dbReference>
<dbReference type="EMBL" id="FNMY01000001">
    <property type="protein sequence ID" value="SDW05960.1"/>
    <property type="molecule type" value="Genomic_DNA"/>
</dbReference>
<keyword evidence="3" id="KW-0560">Oxidoreductase</keyword>
<keyword evidence="3" id="KW-0223">Dioxygenase</keyword>
<dbReference type="PANTHER" id="PTHR34315">
    <property type="match status" value="1"/>
</dbReference>
<feature type="region of interest" description="Disordered" evidence="1">
    <location>
        <begin position="37"/>
        <end position="100"/>
    </location>
</feature>
<dbReference type="AlphaFoldDB" id="A0A1H2QG96"/>
<dbReference type="OrthoDB" id="9800887at2"/>
<name>A0A1H2QG96_9FLAO</name>
<protein>
    <submittedName>
        <fullName evidence="3">Protocatechuate 3,4-dioxygenase beta subunit</fullName>
    </submittedName>
</protein>
<evidence type="ECO:0000256" key="1">
    <source>
        <dbReference type="SAM" id="MobiDB-lite"/>
    </source>
</evidence>
<dbReference type="SUPFAM" id="SSF49482">
    <property type="entry name" value="Aromatic compound dioxygenase"/>
    <property type="match status" value="1"/>
</dbReference>
<proteinExistence type="predicted"/>
<keyword evidence="4" id="KW-1185">Reference proteome</keyword>